<comment type="similarity">
    <text evidence="1">Belongs to the ComF/GntX family.</text>
</comment>
<dbReference type="AlphaFoldDB" id="A0A1F5N7T3"/>
<evidence type="ECO:0000259" key="2">
    <source>
        <dbReference type="Pfam" id="PF00156"/>
    </source>
</evidence>
<dbReference type="EMBL" id="MFEH01000005">
    <property type="protein sequence ID" value="OGE73741.1"/>
    <property type="molecule type" value="Genomic_DNA"/>
</dbReference>
<gene>
    <name evidence="3" type="ORF">A2717_03890</name>
</gene>
<feature type="domain" description="Phosphoribosyltransferase" evidence="2">
    <location>
        <begin position="144"/>
        <end position="232"/>
    </location>
</feature>
<dbReference type="PANTHER" id="PTHR47505:SF1">
    <property type="entry name" value="DNA UTILIZATION PROTEIN YHGH"/>
    <property type="match status" value="1"/>
</dbReference>
<dbReference type="InterPro" id="IPR051910">
    <property type="entry name" value="ComF/GntX_DNA_util-trans"/>
</dbReference>
<reference evidence="3 4" key="1">
    <citation type="journal article" date="2016" name="Nat. Commun.">
        <title>Thousands of microbial genomes shed light on interconnected biogeochemical processes in an aquifer system.</title>
        <authorList>
            <person name="Anantharaman K."/>
            <person name="Brown C.T."/>
            <person name="Hug L.A."/>
            <person name="Sharon I."/>
            <person name="Castelle C.J."/>
            <person name="Probst A.J."/>
            <person name="Thomas B.C."/>
            <person name="Singh A."/>
            <person name="Wilkins M.J."/>
            <person name="Karaoz U."/>
            <person name="Brodie E.L."/>
            <person name="Williams K.H."/>
            <person name="Hubbard S.S."/>
            <person name="Banfield J.F."/>
        </authorList>
    </citation>
    <scope>NUCLEOTIDE SEQUENCE [LARGE SCALE GENOMIC DNA]</scope>
</reference>
<protein>
    <recommendedName>
        <fullName evidence="2">Phosphoribosyltransferase domain-containing protein</fullName>
    </recommendedName>
</protein>
<dbReference type="Proteomes" id="UP000177610">
    <property type="component" value="Unassembled WGS sequence"/>
</dbReference>
<comment type="caution">
    <text evidence="3">The sequence shown here is derived from an EMBL/GenBank/DDBJ whole genome shotgun (WGS) entry which is preliminary data.</text>
</comment>
<dbReference type="Pfam" id="PF00156">
    <property type="entry name" value="Pribosyltran"/>
    <property type="match status" value="1"/>
</dbReference>
<dbReference type="CDD" id="cd06223">
    <property type="entry name" value="PRTases_typeI"/>
    <property type="match status" value="1"/>
</dbReference>
<evidence type="ECO:0000313" key="3">
    <source>
        <dbReference type="EMBL" id="OGE73741.1"/>
    </source>
</evidence>
<dbReference type="PANTHER" id="PTHR47505">
    <property type="entry name" value="DNA UTILIZATION PROTEIN YHGH"/>
    <property type="match status" value="1"/>
</dbReference>
<evidence type="ECO:0000313" key="4">
    <source>
        <dbReference type="Proteomes" id="UP000177610"/>
    </source>
</evidence>
<organism evidence="3 4">
    <name type="scientific">Candidatus Doudnabacteria bacterium RIFCSPHIGHO2_01_FULL_41_86</name>
    <dbReference type="NCBI Taxonomy" id="1817821"/>
    <lineage>
        <taxon>Bacteria</taxon>
        <taxon>Candidatus Doudnaibacteriota</taxon>
    </lineage>
</organism>
<accession>A0A1F5N7T3</accession>
<dbReference type="Gene3D" id="3.40.50.2020">
    <property type="match status" value="1"/>
</dbReference>
<dbReference type="STRING" id="1817821.A2717_03890"/>
<name>A0A1F5N7T3_9BACT</name>
<dbReference type="InterPro" id="IPR029057">
    <property type="entry name" value="PRTase-like"/>
</dbReference>
<proteinExistence type="inferred from homology"/>
<dbReference type="InterPro" id="IPR000836">
    <property type="entry name" value="PRTase_dom"/>
</dbReference>
<sequence length="236" mass="26401">MRVIEDLKKLGSSIVDLVFPVSCIVCGKDGSYLCEESKNKLTRLEFQQCLVCQQPAPFGKTHPQCVTRNSVDGALSALTHKNKHVHKVIEVFKYNFVSSLANPLSELIVKTINKQGLEGYFEDFIVVPIPLHRRRHNWRGFNQALLLAETLASKLGLKIDNRMVVRSKFTKPQVKLKADERKRNIENAFSLIGDVTNKKILLVDDVITSGSTANELAKLLKRAHASEVWIASAAHG</sequence>
<dbReference type="SUPFAM" id="SSF53271">
    <property type="entry name" value="PRTase-like"/>
    <property type="match status" value="1"/>
</dbReference>
<evidence type="ECO:0000256" key="1">
    <source>
        <dbReference type="ARBA" id="ARBA00008007"/>
    </source>
</evidence>